<protein>
    <submittedName>
        <fullName evidence="6">LysR family transcriptional regulator</fullName>
    </submittedName>
</protein>
<organism evidence="6 7">
    <name type="scientific">Anaerovorax odorimutans</name>
    <dbReference type="NCBI Taxonomy" id="109327"/>
    <lineage>
        <taxon>Bacteria</taxon>
        <taxon>Bacillati</taxon>
        <taxon>Bacillota</taxon>
        <taxon>Clostridia</taxon>
        <taxon>Peptostreptococcales</taxon>
        <taxon>Anaerovoracaceae</taxon>
        <taxon>Anaerovorax</taxon>
    </lineage>
</organism>
<dbReference type="CDD" id="cd05466">
    <property type="entry name" value="PBP2_LTTR_substrate"/>
    <property type="match status" value="1"/>
</dbReference>
<sequence>MNIVPSSYILVAAQYRSVSKAAEKLGISQPALSAHIRKVEEQLGITIFDRSHKPLTLTDAGEIYLQYAKQSLELDKAFSQRISDLEDLATGNLVLGGASFFNVSYLPAAVAEYSRRYPGIHIEVIDGKMPEIIDKALNNEIDLFISPPWKQDERFFYEPFLSERIFICVPPEWPINESLAELRVPYEQILSKDCDSAAPPGTVDFRVFKDESFVLLKDDQHIGNIMKQLFERHGFYPRRHIEVEQTMTSYAFTLAGAGISLMTESTIKNSHFRDYPAFYLTDPDICQRDIYLAYPKQKYLSRACKEFISILKDSL</sequence>
<evidence type="ECO:0000313" key="6">
    <source>
        <dbReference type="EMBL" id="MCQ4635257.1"/>
    </source>
</evidence>
<evidence type="ECO:0000256" key="4">
    <source>
        <dbReference type="ARBA" id="ARBA00023163"/>
    </source>
</evidence>
<evidence type="ECO:0000313" key="7">
    <source>
        <dbReference type="Proteomes" id="UP001524502"/>
    </source>
</evidence>
<dbReference type="SUPFAM" id="SSF53850">
    <property type="entry name" value="Periplasmic binding protein-like II"/>
    <property type="match status" value="1"/>
</dbReference>
<accession>A0ABT1RJ95</accession>
<keyword evidence="7" id="KW-1185">Reference proteome</keyword>
<keyword evidence="3" id="KW-0238">DNA-binding</keyword>
<evidence type="ECO:0000256" key="2">
    <source>
        <dbReference type="ARBA" id="ARBA00023015"/>
    </source>
</evidence>
<dbReference type="Proteomes" id="UP001524502">
    <property type="component" value="Unassembled WGS sequence"/>
</dbReference>
<dbReference type="RefSeq" id="WP_256130455.1">
    <property type="nucleotide sequence ID" value="NZ_JANFXK010000001.1"/>
</dbReference>
<dbReference type="Gene3D" id="1.10.10.10">
    <property type="entry name" value="Winged helix-like DNA-binding domain superfamily/Winged helix DNA-binding domain"/>
    <property type="match status" value="1"/>
</dbReference>
<dbReference type="EMBL" id="JANFXK010000001">
    <property type="protein sequence ID" value="MCQ4635257.1"/>
    <property type="molecule type" value="Genomic_DNA"/>
</dbReference>
<name>A0ABT1RJ95_9FIRM</name>
<reference evidence="6 7" key="1">
    <citation type="submission" date="2022-06" db="EMBL/GenBank/DDBJ databases">
        <title>Isolation of gut microbiota from human fecal samples.</title>
        <authorList>
            <person name="Pamer E.G."/>
            <person name="Barat B."/>
            <person name="Waligurski E."/>
            <person name="Medina S."/>
            <person name="Paddock L."/>
            <person name="Mostad J."/>
        </authorList>
    </citation>
    <scope>NUCLEOTIDE SEQUENCE [LARGE SCALE GENOMIC DNA]</scope>
    <source>
        <strain evidence="6 7">SL.3.17</strain>
    </source>
</reference>
<dbReference type="InterPro" id="IPR005119">
    <property type="entry name" value="LysR_subst-bd"/>
</dbReference>
<dbReference type="InterPro" id="IPR036388">
    <property type="entry name" value="WH-like_DNA-bd_sf"/>
</dbReference>
<gene>
    <name evidence="6" type="ORF">NE619_00740</name>
</gene>
<evidence type="ECO:0000256" key="3">
    <source>
        <dbReference type="ARBA" id="ARBA00023125"/>
    </source>
</evidence>
<comment type="similarity">
    <text evidence="1">Belongs to the LysR transcriptional regulatory family.</text>
</comment>
<dbReference type="Pfam" id="PF03466">
    <property type="entry name" value="LysR_substrate"/>
    <property type="match status" value="1"/>
</dbReference>
<dbReference type="PANTHER" id="PTHR30419:SF8">
    <property type="entry name" value="NITROGEN ASSIMILATION TRANSCRIPTIONAL ACTIVATOR-RELATED"/>
    <property type="match status" value="1"/>
</dbReference>
<dbReference type="Pfam" id="PF00126">
    <property type="entry name" value="HTH_1"/>
    <property type="match status" value="1"/>
</dbReference>
<feature type="domain" description="HTH lysR-type" evidence="5">
    <location>
        <begin position="1"/>
        <end position="58"/>
    </location>
</feature>
<dbReference type="InterPro" id="IPR050950">
    <property type="entry name" value="HTH-type_LysR_regulators"/>
</dbReference>
<dbReference type="InterPro" id="IPR036390">
    <property type="entry name" value="WH_DNA-bd_sf"/>
</dbReference>
<evidence type="ECO:0000259" key="5">
    <source>
        <dbReference type="PROSITE" id="PS50931"/>
    </source>
</evidence>
<dbReference type="SUPFAM" id="SSF46785">
    <property type="entry name" value="Winged helix' DNA-binding domain"/>
    <property type="match status" value="1"/>
</dbReference>
<evidence type="ECO:0000256" key="1">
    <source>
        <dbReference type="ARBA" id="ARBA00009437"/>
    </source>
</evidence>
<dbReference type="Gene3D" id="3.40.190.290">
    <property type="match status" value="1"/>
</dbReference>
<dbReference type="InterPro" id="IPR000847">
    <property type="entry name" value="LysR_HTH_N"/>
</dbReference>
<dbReference type="PANTHER" id="PTHR30419">
    <property type="entry name" value="HTH-TYPE TRANSCRIPTIONAL REGULATOR YBHD"/>
    <property type="match status" value="1"/>
</dbReference>
<dbReference type="PRINTS" id="PR00039">
    <property type="entry name" value="HTHLYSR"/>
</dbReference>
<comment type="caution">
    <text evidence="6">The sequence shown here is derived from an EMBL/GenBank/DDBJ whole genome shotgun (WGS) entry which is preliminary data.</text>
</comment>
<keyword evidence="4" id="KW-0804">Transcription</keyword>
<dbReference type="PROSITE" id="PS50931">
    <property type="entry name" value="HTH_LYSR"/>
    <property type="match status" value="1"/>
</dbReference>
<keyword evidence="2" id="KW-0805">Transcription regulation</keyword>
<proteinExistence type="inferred from homology"/>